<organism evidence="2 3">
    <name type="scientific">Dioscorea zingiberensis</name>
    <dbReference type="NCBI Taxonomy" id="325984"/>
    <lineage>
        <taxon>Eukaryota</taxon>
        <taxon>Viridiplantae</taxon>
        <taxon>Streptophyta</taxon>
        <taxon>Embryophyta</taxon>
        <taxon>Tracheophyta</taxon>
        <taxon>Spermatophyta</taxon>
        <taxon>Magnoliopsida</taxon>
        <taxon>Liliopsida</taxon>
        <taxon>Dioscoreales</taxon>
        <taxon>Dioscoreaceae</taxon>
        <taxon>Dioscorea</taxon>
    </lineage>
</organism>
<evidence type="ECO:0000313" key="2">
    <source>
        <dbReference type="EMBL" id="KAJ0966800.1"/>
    </source>
</evidence>
<reference evidence="2" key="2">
    <citation type="journal article" date="2022" name="Hortic Res">
        <title>The genome of Dioscorea zingiberensis sheds light on the biosynthesis, origin and evolution of the medicinally important diosgenin saponins.</title>
        <authorList>
            <person name="Li Y."/>
            <person name="Tan C."/>
            <person name="Li Z."/>
            <person name="Guo J."/>
            <person name="Li S."/>
            <person name="Chen X."/>
            <person name="Wang C."/>
            <person name="Dai X."/>
            <person name="Yang H."/>
            <person name="Song W."/>
            <person name="Hou L."/>
            <person name="Xu J."/>
            <person name="Tong Z."/>
            <person name="Xu A."/>
            <person name="Yuan X."/>
            <person name="Wang W."/>
            <person name="Yang Q."/>
            <person name="Chen L."/>
            <person name="Sun Z."/>
            <person name="Wang K."/>
            <person name="Pan B."/>
            <person name="Chen J."/>
            <person name="Bao Y."/>
            <person name="Liu F."/>
            <person name="Qi X."/>
            <person name="Gang D.R."/>
            <person name="Wen J."/>
            <person name="Li J."/>
        </authorList>
    </citation>
    <scope>NUCLEOTIDE SEQUENCE</scope>
    <source>
        <strain evidence="2">Dzin_1.0</strain>
    </source>
</reference>
<reference evidence="2" key="1">
    <citation type="submission" date="2021-03" db="EMBL/GenBank/DDBJ databases">
        <authorList>
            <person name="Li Z."/>
            <person name="Yang C."/>
        </authorList>
    </citation>
    <scope>NUCLEOTIDE SEQUENCE</scope>
    <source>
        <strain evidence="2">Dzin_1.0</strain>
        <tissue evidence="2">Leaf</tissue>
    </source>
</reference>
<feature type="compositionally biased region" description="Basic and acidic residues" evidence="1">
    <location>
        <begin position="247"/>
        <end position="281"/>
    </location>
</feature>
<dbReference type="EMBL" id="JAGGNH010000007">
    <property type="protein sequence ID" value="KAJ0966800.1"/>
    <property type="molecule type" value="Genomic_DNA"/>
</dbReference>
<feature type="region of interest" description="Disordered" evidence="1">
    <location>
        <begin position="239"/>
        <end position="307"/>
    </location>
</feature>
<dbReference type="Proteomes" id="UP001085076">
    <property type="component" value="Miscellaneous, Linkage group lg07"/>
</dbReference>
<gene>
    <name evidence="2" type="ORF">J5N97_023717</name>
</gene>
<sequence length="485" mass="55031">MSDTHAELGKMILHGGKTDEIKGKMRMKERETNTKATSGVAEQGSKTSLKEVIHHVSLAVDESMLMEKEKLRRCIIATVTRAKEGMVGYKAVMAEVAADYESELNWGAEPVDNARVLIWCPSEEIARGLVKRGMMEYTKFIARFELWTSDIDSTGKSDDEIRWIYGRGLPMYCRKRDTLIRILKPVGELVHLGSRDGLYTSHFRAMVRLRRGRRLPAIIDCSIFRAKYSVRIELEKGQPPLPWEPATTKDEVNVSRREDDERRRKGKDPVKPLDENLDKVADMTGRGASYGRGEAHDKFEDEEDDEMNEQLEKEIKLEFEQMWQTRLEWEESKMEEEQAMATSQKSPNDQALKDNHGKHGGEMEPIKGPDGPDSLEPTKTLELNKCSTTNGPPEIQQSSPHNPKEIITSIPGQDGYIDLSKYTWQLIQGSWNLIENSALEGILTGEISSTRKTQAEGQHKEIQKAPHQQKKTTTVLPNDGIRRSA</sequence>
<protein>
    <recommendedName>
        <fullName evidence="4">DUF4283 domain-containing protein</fullName>
    </recommendedName>
</protein>
<accession>A0A9D5C5C9</accession>
<feature type="compositionally biased region" description="Polar residues" evidence="1">
    <location>
        <begin position="340"/>
        <end position="349"/>
    </location>
</feature>
<feature type="compositionally biased region" description="Basic and acidic residues" evidence="1">
    <location>
        <begin position="351"/>
        <end position="367"/>
    </location>
</feature>
<proteinExistence type="predicted"/>
<feature type="compositionally biased region" description="Basic and acidic residues" evidence="1">
    <location>
        <begin position="453"/>
        <end position="464"/>
    </location>
</feature>
<comment type="caution">
    <text evidence="2">The sequence shown here is derived from an EMBL/GenBank/DDBJ whole genome shotgun (WGS) entry which is preliminary data.</text>
</comment>
<evidence type="ECO:0000256" key="1">
    <source>
        <dbReference type="SAM" id="MobiDB-lite"/>
    </source>
</evidence>
<evidence type="ECO:0000313" key="3">
    <source>
        <dbReference type="Proteomes" id="UP001085076"/>
    </source>
</evidence>
<feature type="region of interest" description="Disordered" evidence="1">
    <location>
        <begin position="450"/>
        <end position="485"/>
    </location>
</feature>
<evidence type="ECO:0008006" key="4">
    <source>
        <dbReference type="Google" id="ProtNLM"/>
    </source>
</evidence>
<feature type="region of interest" description="Disordered" evidence="1">
    <location>
        <begin position="331"/>
        <end position="403"/>
    </location>
</feature>
<feature type="compositionally biased region" description="Polar residues" evidence="1">
    <location>
        <begin position="385"/>
        <end position="401"/>
    </location>
</feature>
<name>A0A9D5C5C9_9LILI</name>
<dbReference type="AlphaFoldDB" id="A0A9D5C5C9"/>
<keyword evidence="3" id="KW-1185">Reference proteome</keyword>